<keyword evidence="2" id="KW-1185">Reference proteome</keyword>
<organism evidence="1 2">
    <name type="scientific">Paramagnetospirillum kuznetsovii</name>
    <dbReference type="NCBI Taxonomy" id="2053833"/>
    <lineage>
        <taxon>Bacteria</taxon>
        <taxon>Pseudomonadati</taxon>
        <taxon>Pseudomonadota</taxon>
        <taxon>Alphaproteobacteria</taxon>
        <taxon>Rhodospirillales</taxon>
        <taxon>Magnetospirillaceae</taxon>
        <taxon>Paramagnetospirillum</taxon>
    </lineage>
</organism>
<reference evidence="1 2" key="1">
    <citation type="submission" date="2017-11" db="EMBL/GenBank/DDBJ databases">
        <title>Draft genome sequence of magnetotactic bacterium Magnetospirillum kuznetsovii LBB-42.</title>
        <authorList>
            <person name="Grouzdev D.S."/>
            <person name="Rysina M.S."/>
            <person name="Baslerov R.V."/>
            <person name="Koziaeva V."/>
        </authorList>
    </citation>
    <scope>NUCLEOTIDE SEQUENCE [LARGE SCALE GENOMIC DNA]</scope>
    <source>
        <strain evidence="1 2">LBB-42</strain>
    </source>
</reference>
<proteinExistence type="predicted"/>
<dbReference type="EMBL" id="PGTO01000017">
    <property type="protein sequence ID" value="RAU20755.1"/>
    <property type="molecule type" value="Genomic_DNA"/>
</dbReference>
<gene>
    <name evidence="1" type="ORF">CU669_16875</name>
</gene>
<dbReference type="AlphaFoldDB" id="A0A364NV25"/>
<sequence>MVGFRRGQKVKTIVTAYELIDIVKTFGVSLTRATVANWCDAFDIGKKSGHVWLIDVDKMQALLDSDLSDVSWGKLHAVQNAMKAIRANGGTASLV</sequence>
<evidence type="ECO:0000313" key="2">
    <source>
        <dbReference type="Proteomes" id="UP000251075"/>
    </source>
</evidence>
<comment type="caution">
    <text evidence="1">The sequence shown here is derived from an EMBL/GenBank/DDBJ whole genome shotgun (WGS) entry which is preliminary data.</text>
</comment>
<protein>
    <submittedName>
        <fullName evidence="1">Uncharacterized protein</fullName>
    </submittedName>
</protein>
<evidence type="ECO:0000313" key="1">
    <source>
        <dbReference type="EMBL" id="RAU20755.1"/>
    </source>
</evidence>
<accession>A0A364NV25</accession>
<dbReference type="Proteomes" id="UP000251075">
    <property type="component" value="Unassembled WGS sequence"/>
</dbReference>
<name>A0A364NV25_9PROT</name>